<dbReference type="Proteomes" id="UP001055879">
    <property type="component" value="Linkage Group LG05"/>
</dbReference>
<protein>
    <submittedName>
        <fullName evidence="1">Uncharacterized protein</fullName>
    </submittedName>
</protein>
<accession>A0ACB9C2S6</accession>
<evidence type="ECO:0000313" key="1">
    <source>
        <dbReference type="EMBL" id="KAI3728627.1"/>
    </source>
</evidence>
<keyword evidence="2" id="KW-1185">Reference proteome</keyword>
<reference evidence="1 2" key="2">
    <citation type="journal article" date="2022" name="Mol. Ecol. Resour.">
        <title>The genomes of chicory, endive, great burdock and yacon provide insights into Asteraceae paleo-polyploidization history and plant inulin production.</title>
        <authorList>
            <person name="Fan W."/>
            <person name="Wang S."/>
            <person name="Wang H."/>
            <person name="Wang A."/>
            <person name="Jiang F."/>
            <person name="Liu H."/>
            <person name="Zhao H."/>
            <person name="Xu D."/>
            <person name="Zhang Y."/>
        </authorList>
    </citation>
    <scope>NUCLEOTIDE SEQUENCE [LARGE SCALE GENOMIC DNA]</scope>
    <source>
        <strain evidence="2">cv. Niubang</strain>
    </source>
</reference>
<reference evidence="2" key="1">
    <citation type="journal article" date="2022" name="Mol. Ecol. Resour.">
        <title>The genomes of chicory, endive, great burdock and yacon provide insights into Asteraceae palaeo-polyploidization history and plant inulin production.</title>
        <authorList>
            <person name="Fan W."/>
            <person name="Wang S."/>
            <person name="Wang H."/>
            <person name="Wang A."/>
            <person name="Jiang F."/>
            <person name="Liu H."/>
            <person name="Zhao H."/>
            <person name="Xu D."/>
            <person name="Zhang Y."/>
        </authorList>
    </citation>
    <scope>NUCLEOTIDE SEQUENCE [LARGE SCALE GENOMIC DNA]</scope>
    <source>
        <strain evidence="2">cv. Niubang</strain>
    </source>
</reference>
<sequence>MVPDRSIRDLVVLVALQSADSLQSFKSPLFDFGDLNLNLATACRYDNSLVEFTQIGRTQNDRTRWTSVKGWRKSGGYFIAVKEVFLLDQWWLGRQSVLQLEQEIALLS</sequence>
<organism evidence="1 2">
    <name type="scientific">Arctium lappa</name>
    <name type="common">Greater burdock</name>
    <name type="synonym">Lappa major</name>
    <dbReference type="NCBI Taxonomy" id="4217"/>
    <lineage>
        <taxon>Eukaryota</taxon>
        <taxon>Viridiplantae</taxon>
        <taxon>Streptophyta</taxon>
        <taxon>Embryophyta</taxon>
        <taxon>Tracheophyta</taxon>
        <taxon>Spermatophyta</taxon>
        <taxon>Magnoliopsida</taxon>
        <taxon>eudicotyledons</taxon>
        <taxon>Gunneridae</taxon>
        <taxon>Pentapetalae</taxon>
        <taxon>asterids</taxon>
        <taxon>campanulids</taxon>
        <taxon>Asterales</taxon>
        <taxon>Asteraceae</taxon>
        <taxon>Carduoideae</taxon>
        <taxon>Cardueae</taxon>
        <taxon>Arctiinae</taxon>
        <taxon>Arctium</taxon>
    </lineage>
</organism>
<dbReference type="EMBL" id="CM042051">
    <property type="protein sequence ID" value="KAI3728627.1"/>
    <property type="molecule type" value="Genomic_DNA"/>
</dbReference>
<name>A0ACB9C2S6_ARCLA</name>
<proteinExistence type="predicted"/>
<evidence type="ECO:0000313" key="2">
    <source>
        <dbReference type="Proteomes" id="UP001055879"/>
    </source>
</evidence>
<comment type="caution">
    <text evidence="1">The sequence shown here is derived from an EMBL/GenBank/DDBJ whole genome shotgun (WGS) entry which is preliminary data.</text>
</comment>
<gene>
    <name evidence="1" type="ORF">L6452_17266</name>
</gene>